<dbReference type="EMBL" id="LM676398">
    <property type="protein sequence ID" value="CEP26246.1"/>
    <property type="molecule type" value="Genomic_DNA"/>
</dbReference>
<protein>
    <submittedName>
        <fullName evidence="2">Uncharacterized protein</fullName>
    </submittedName>
</protein>
<evidence type="ECO:0000256" key="1">
    <source>
        <dbReference type="SAM" id="Phobius"/>
    </source>
</evidence>
<keyword evidence="1" id="KW-0812">Transmembrane</keyword>
<feature type="transmembrane region" description="Helical" evidence="1">
    <location>
        <begin position="6"/>
        <end position="27"/>
    </location>
</feature>
<sequence length="65" mass="7099">MTKSPALYRVILLVWAALFGLALLTTAGSLSREITQRPVAGVLALVTLLFIGYFWLNGIMCWVGT</sequence>
<feature type="transmembrane region" description="Helical" evidence="1">
    <location>
        <begin position="39"/>
        <end position="56"/>
    </location>
</feature>
<gene>
    <name evidence="2" type="ORF">PFCIRM138_06170</name>
</gene>
<reference evidence="2" key="1">
    <citation type="submission" date="2014-08" db="EMBL/GenBank/DDBJ databases">
        <authorList>
            <person name="Falentin Helene"/>
        </authorList>
    </citation>
    <scope>NUCLEOTIDE SEQUENCE</scope>
</reference>
<dbReference type="AlphaFoldDB" id="A0A0B7NUA8"/>
<accession>A0A0B7NUA8</accession>
<keyword evidence="1" id="KW-1133">Transmembrane helix</keyword>
<name>A0A0B7NUA8_PROFF</name>
<keyword evidence="1" id="KW-0472">Membrane</keyword>
<evidence type="ECO:0000313" key="2">
    <source>
        <dbReference type="EMBL" id="CEP26246.1"/>
    </source>
</evidence>
<organism evidence="2">
    <name type="scientific">Propionibacterium freudenreichii subsp. freudenreichii</name>
    <dbReference type="NCBI Taxonomy" id="66712"/>
    <lineage>
        <taxon>Bacteria</taxon>
        <taxon>Bacillati</taxon>
        <taxon>Actinomycetota</taxon>
        <taxon>Actinomycetes</taxon>
        <taxon>Propionibacteriales</taxon>
        <taxon>Propionibacteriaceae</taxon>
        <taxon>Propionibacterium</taxon>
    </lineage>
</organism>
<proteinExistence type="predicted"/>